<sequence>MESTSSVPLLSSSCLVAALPATTGSCSGGLTGDCSWCTTAQVVMMVWHESSLMLVLELMVEMLETFASWNGLMPLGGSPLLMAAAAASVAYSSWRRFTPFRGSFCTCSIAG</sequence>
<dbReference type="AlphaFoldDB" id="A0A2M4D3N7"/>
<evidence type="ECO:0000313" key="2">
    <source>
        <dbReference type="EMBL" id="MBW72167.1"/>
    </source>
</evidence>
<feature type="transmembrane region" description="Helical" evidence="1">
    <location>
        <begin position="72"/>
        <end position="94"/>
    </location>
</feature>
<organism evidence="2">
    <name type="scientific">Anopheles darlingi</name>
    <name type="common">Mosquito</name>
    <dbReference type="NCBI Taxonomy" id="43151"/>
    <lineage>
        <taxon>Eukaryota</taxon>
        <taxon>Metazoa</taxon>
        <taxon>Ecdysozoa</taxon>
        <taxon>Arthropoda</taxon>
        <taxon>Hexapoda</taxon>
        <taxon>Insecta</taxon>
        <taxon>Pterygota</taxon>
        <taxon>Neoptera</taxon>
        <taxon>Endopterygota</taxon>
        <taxon>Diptera</taxon>
        <taxon>Nematocera</taxon>
        <taxon>Culicoidea</taxon>
        <taxon>Culicidae</taxon>
        <taxon>Anophelinae</taxon>
        <taxon>Anopheles</taxon>
    </lineage>
</organism>
<name>A0A2M4D3N7_ANODA</name>
<proteinExistence type="predicted"/>
<keyword evidence="1" id="KW-1133">Transmembrane helix</keyword>
<reference evidence="2" key="1">
    <citation type="submission" date="2018-01" db="EMBL/GenBank/DDBJ databases">
        <title>An insight into the sialome of Amazonian anophelines.</title>
        <authorList>
            <person name="Ribeiro J.M."/>
            <person name="Scarpassa V."/>
            <person name="Calvo E."/>
        </authorList>
    </citation>
    <scope>NUCLEOTIDE SEQUENCE</scope>
</reference>
<evidence type="ECO:0000256" key="1">
    <source>
        <dbReference type="SAM" id="Phobius"/>
    </source>
</evidence>
<protein>
    <submittedName>
        <fullName evidence="2">Uncharacterized protein</fullName>
    </submittedName>
</protein>
<keyword evidence="1" id="KW-0472">Membrane</keyword>
<dbReference type="EMBL" id="GGFL01007989">
    <property type="protein sequence ID" value="MBW72167.1"/>
    <property type="molecule type" value="Transcribed_RNA"/>
</dbReference>
<accession>A0A2M4D3N7</accession>
<keyword evidence="1" id="KW-0812">Transmembrane</keyword>